<feature type="region of interest" description="Disordered" evidence="1">
    <location>
        <begin position="84"/>
        <end position="118"/>
    </location>
</feature>
<keyword evidence="3" id="KW-1185">Reference proteome</keyword>
<dbReference type="RefSeq" id="XP_016257336.1">
    <property type="nucleotide sequence ID" value="XM_016412322.1"/>
</dbReference>
<evidence type="ECO:0000256" key="1">
    <source>
        <dbReference type="SAM" id="MobiDB-lite"/>
    </source>
</evidence>
<dbReference type="AlphaFoldDB" id="A0A0D2D469"/>
<dbReference type="EMBL" id="KN847346">
    <property type="protein sequence ID" value="KIW37120.1"/>
    <property type="molecule type" value="Genomic_DNA"/>
</dbReference>
<evidence type="ECO:0000313" key="3">
    <source>
        <dbReference type="Proteomes" id="UP000053342"/>
    </source>
</evidence>
<dbReference type="OrthoDB" id="4159642at2759"/>
<protein>
    <submittedName>
        <fullName evidence="2">Uncharacterized protein</fullName>
    </submittedName>
</protein>
<feature type="region of interest" description="Disordered" evidence="1">
    <location>
        <begin position="33"/>
        <end position="65"/>
    </location>
</feature>
<dbReference type="VEuPathDB" id="FungiDB:PV06_10747"/>
<gene>
    <name evidence="2" type="ORF">PV06_10747</name>
</gene>
<evidence type="ECO:0000313" key="2">
    <source>
        <dbReference type="EMBL" id="KIW37120.1"/>
    </source>
</evidence>
<dbReference type="GeneID" id="27362821"/>
<name>A0A0D2D469_9EURO</name>
<dbReference type="Proteomes" id="UP000053342">
    <property type="component" value="Unassembled WGS sequence"/>
</dbReference>
<sequence length="134" mass="15118">MRTQVPEPAFDDVWHVRSVCFVDIGFRSLHPFQERNASDSVRPETPAEPPILGNGQSLNRTPCKKNPSLYKRIMMRLTTRKRAKSACRAKDDEGSPFLATGIESTEHSTRGVNKKDRCESPFSTSVLADSHFVR</sequence>
<accession>A0A0D2D469</accession>
<organism evidence="2 3">
    <name type="scientific">Exophiala oligosperma</name>
    <dbReference type="NCBI Taxonomy" id="215243"/>
    <lineage>
        <taxon>Eukaryota</taxon>
        <taxon>Fungi</taxon>
        <taxon>Dikarya</taxon>
        <taxon>Ascomycota</taxon>
        <taxon>Pezizomycotina</taxon>
        <taxon>Eurotiomycetes</taxon>
        <taxon>Chaetothyriomycetidae</taxon>
        <taxon>Chaetothyriales</taxon>
        <taxon>Herpotrichiellaceae</taxon>
        <taxon>Exophiala</taxon>
    </lineage>
</organism>
<proteinExistence type="predicted"/>
<reference evidence="2 3" key="1">
    <citation type="submission" date="2015-01" db="EMBL/GenBank/DDBJ databases">
        <title>The Genome Sequence of Exophiala oligosperma CBS72588.</title>
        <authorList>
            <consortium name="The Broad Institute Genomics Platform"/>
            <person name="Cuomo C."/>
            <person name="de Hoog S."/>
            <person name="Gorbushina A."/>
            <person name="Stielow B."/>
            <person name="Teixiera M."/>
            <person name="Abouelleil A."/>
            <person name="Chapman S.B."/>
            <person name="Priest M."/>
            <person name="Young S.K."/>
            <person name="Wortman J."/>
            <person name="Nusbaum C."/>
            <person name="Birren B."/>
        </authorList>
    </citation>
    <scope>NUCLEOTIDE SEQUENCE [LARGE SCALE GENOMIC DNA]</scope>
    <source>
        <strain evidence="2 3">CBS 72588</strain>
    </source>
</reference>
<dbReference type="HOGENOM" id="CLU_1992382_0_0_1"/>
<feature type="compositionally biased region" description="Basic and acidic residues" evidence="1">
    <location>
        <begin position="104"/>
        <end position="118"/>
    </location>
</feature>